<proteinExistence type="predicted"/>
<gene>
    <name evidence="1" type="ORF">Dsin_015098</name>
</gene>
<sequence>MCSCGHFQIALYVDDCVIECRKILASHVIPNGGSGKLSFSVKRFIQWHYFWGQVMMSFAPRHCLLSSINGGGDGDAAGISRIDNSGSINANVYKLVDIPE</sequence>
<reference evidence="1" key="1">
    <citation type="journal article" date="2023" name="Plant J.">
        <title>Genome sequences and population genomics provide insights into the demographic history, inbreeding, and mutation load of two 'living fossil' tree species of Dipteronia.</title>
        <authorList>
            <person name="Feng Y."/>
            <person name="Comes H.P."/>
            <person name="Chen J."/>
            <person name="Zhu S."/>
            <person name="Lu R."/>
            <person name="Zhang X."/>
            <person name="Li P."/>
            <person name="Qiu J."/>
            <person name="Olsen K.M."/>
            <person name="Qiu Y."/>
        </authorList>
    </citation>
    <scope>NUCLEOTIDE SEQUENCE</scope>
    <source>
        <strain evidence="1">NBL</strain>
    </source>
</reference>
<dbReference type="Proteomes" id="UP001281410">
    <property type="component" value="Unassembled WGS sequence"/>
</dbReference>
<evidence type="ECO:0000313" key="1">
    <source>
        <dbReference type="EMBL" id="KAK3221128.1"/>
    </source>
</evidence>
<protein>
    <submittedName>
        <fullName evidence="1">Uncharacterized protein</fullName>
    </submittedName>
</protein>
<organism evidence="1 2">
    <name type="scientific">Dipteronia sinensis</name>
    <dbReference type="NCBI Taxonomy" id="43782"/>
    <lineage>
        <taxon>Eukaryota</taxon>
        <taxon>Viridiplantae</taxon>
        <taxon>Streptophyta</taxon>
        <taxon>Embryophyta</taxon>
        <taxon>Tracheophyta</taxon>
        <taxon>Spermatophyta</taxon>
        <taxon>Magnoliopsida</taxon>
        <taxon>eudicotyledons</taxon>
        <taxon>Gunneridae</taxon>
        <taxon>Pentapetalae</taxon>
        <taxon>rosids</taxon>
        <taxon>malvids</taxon>
        <taxon>Sapindales</taxon>
        <taxon>Sapindaceae</taxon>
        <taxon>Hippocastanoideae</taxon>
        <taxon>Acereae</taxon>
        <taxon>Dipteronia</taxon>
    </lineage>
</organism>
<dbReference type="EMBL" id="JANJYJ010000004">
    <property type="protein sequence ID" value="KAK3221128.1"/>
    <property type="molecule type" value="Genomic_DNA"/>
</dbReference>
<name>A0AAE0AN54_9ROSI</name>
<accession>A0AAE0AN54</accession>
<evidence type="ECO:0000313" key="2">
    <source>
        <dbReference type="Proteomes" id="UP001281410"/>
    </source>
</evidence>
<dbReference type="AlphaFoldDB" id="A0AAE0AN54"/>
<keyword evidence="2" id="KW-1185">Reference proteome</keyword>
<comment type="caution">
    <text evidence="1">The sequence shown here is derived from an EMBL/GenBank/DDBJ whole genome shotgun (WGS) entry which is preliminary data.</text>
</comment>